<name>A0A117RRG1_9ACTN</name>
<dbReference type="STRING" id="661399.AQJ67_07365"/>
<dbReference type="OrthoDB" id="5083029at2"/>
<dbReference type="SUPFAM" id="SSF55729">
    <property type="entry name" value="Acyl-CoA N-acyltransferases (Nat)"/>
    <property type="match status" value="1"/>
</dbReference>
<dbReference type="RefSeq" id="WP_062717229.1">
    <property type="nucleotide sequence ID" value="NZ_KQ948925.1"/>
</dbReference>
<dbReference type="InterPro" id="IPR016181">
    <property type="entry name" value="Acyl_CoA_acyltransferase"/>
</dbReference>
<evidence type="ECO:0000313" key="3">
    <source>
        <dbReference type="Proteomes" id="UP000053429"/>
    </source>
</evidence>
<dbReference type="Proteomes" id="UP000053429">
    <property type="component" value="Unassembled WGS sequence"/>
</dbReference>
<feature type="region of interest" description="Disordered" evidence="1">
    <location>
        <begin position="14"/>
        <end position="34"/>
    </location>
</feature>
<keyword evidence="3" id="KW-1185">Reference proteome</keyword>
<evidence type="ECO:0008006" key="4">
    <source>
        <dbReference type="Google" id="ProtNLM"/>
    </source>
</evidence>
<comment type="caution">
    <text evidence="2">The sequence shown here is derived from an EMBL/GenBank/DDBJ whole genome shotgun (WGS) entry which is preliminary data.</text>
</comment>
<sequence length="161" mass="16986">MALVLDAPPAPSLPPRAGGWALRPTTDPAEASRRGARAYTATCDAGPPVRLEIHRVPHHPLRACYPFGAHDLVLSVTPATEVAPITDLLRGLLPALFTADPRCRRIIAAPAECDSATQLTLEAAGFRRVTEADLPDGSVVLYTAEPPSVTGVSTALDDMPH</sequence>
<dbReference type="Gene3D" id="3.40.630.30">
    <property type="match status" value="1"/>
</dbReference>
<dbReference type="EMBL" id="LMWY01000005">
    <property type="protein sequence ID" value="KUO05197.1"/>
    <property type="molecule type" value="Genomic_DNA"/>
</dbReference>
<protein>
    <recommendedName>
        <fullName evidence="4">Acetyltransferase</fullName>
    </recommendedName>
</protein>
<proteinExistence type="predicted"/>
<organism evidence="2 3">
    <name type="scientific">Streptomyces caeruleatus</name>
    <dbReference type="NCBI Taxonomy" id="661399"/>
    <lineage>
        <taxon>Bacteria</taxon>
        <taxon>Bacillati</taxon>
        <taxon>Actinomycetota</taxon>
        <taxon>Actinomycetes</taxon>
        <taxon>Kitasatosporales</taxon>
        <taxon>Streptomycetaceae</taxon>
        <taxon>Streptomyces</taxon>
    </lineage>
</organism>
<evidence type="ECO:0000313" key="2">
    <source>
        <dbReference type="EMBL" id="KUO05197.1"/>
    </source>
</evidence>
<reference evidence="2 3" key="1">
    <citation type="submission" date="2015-10" db="EMBL/GenBank/DDBJ databases">
        <title>Draft genome sequence of Streptomyces caeruleatus NRRL B-24802, type strain for the species Streptomyces caeruleatus.</title>
        <authorList>
            <person name="Ruckert C."/>
            <person name="Winkler A."/>
            <person name="Kalinowski J."/>
            <person name="Kampfer P."/>
            <person name="Glaeser S."/>
        </authorList>
    </citation>
    <scope>NUCLEOTIDE SEQUENCE [LARGE SCALE GENOMIC DNA]</scope>
    <source>
        <strain evidence="2 3">NRRL B-24802</strain>
    </source>
</reference>
<dbReference type="AlphaFoldDB" id="A0A117RRG1"/>
<accession>A0A117RRG1</accession>
<gene>
    <name evidence="2" type="ORF">AQJ67_07365</name>
</gene>
<evidence type="ECO:0000256" key="1">
    <source>
        <dbReference type="SAM" id="MobiDB-lite"/>
    </source>
</evidence>